<dbReference type="AlphaFoldDB" id="A0A0H4XE79"/>
<keyword evidence="1" id="KW-0472">Membrane</keyword>
<evidence type="ECO:0008006" key="4">
    <source>
        <dbReference type="Google" id="ProtNLM"/>
    </source>
</evidence>
<feature type="transmembrane region" description="Helical" evidence="1">
    <location>
        <begin position="69"/>
        <end position="89"/>
    </location>
</feature>
<dbReference type="OrthoDB" id="5493434at2"/>
<name>A0A0H4XE79_9BACT</name>
<dbReference type="EMBL" id="CP012109">
    <property type="protein sequence ID" value="AKQ66387.1"/>
    <property type="molecule type" value="Genomic_DNA"/>
</dbReference>
<gene>
    <name evidence="2" type="ORF">A176_003299</name>
</gene>
<dbReference type="Proteomes" id="UP000009026">
    <property type="component" value="Chromosome"/>
</dbReference>
<feature type="transmembrane region" description="Helical" evidence="1">
    <location>
        <begin position="347"/>
        <end position="367"/>
    </location>
</feature>
<reference evidence="2 3" key="1">
    <citation type="journal article" date="2016" name="PLoS ONE">
        <title>Complete Genome Sequence and Comparative Genomics of a Novel Myxobacterium Myxococcus hansupus.</title>
        <authorList>
            <person name="Sharma G."/>
            <person name="Narwani T."/>
            <person name="Subramanian S."/>
        </authorList>
    </citation>
    <scope>NUCLEOTIDE SEQUENCE [LARGE SCALE GENOMIC DNA]</scope>
    <source>
        <strain evidence="3">mixupus</strain>
    </source>
</reference>
<proteinExistence type="predicted"/>
<evidence type="ECO:0000313" key="2">
    <source>
        <dbReference type="EMBL" id="AKQ66387.1"/>
    </source>
</evidence>
<feature type="transmembrane region" description="Helical" evidence="1">
    <location>
        <begin position="128"/>
        <end position="147"/>
    </location>
</feature>
<evidence type="ECO:0000256" key="1">
    <source>
        <dbReference type="SAM" id="Phobius"/>
    </source>
</evidence>
<feature type="transmembrane region" description="Helical" evidence="1">
    <location>
        <begin position="218"/>
        <end position="243"/>
    </location>
</feature>
<dbReference type="KEGG" id="mym:A176_003299"/>
<organism evidence="2 3">
    <name type="scientific">Pseudomyxococcus hansupus</name>
    <dbReference type="NCBI Taxonomy" id="1297742"/>
    <lineage>
        <taxon>Bacteria</taxon>
        <taxon>Pseudomonadati</taxon>
        <taxon>Myxococcota</taxon>
        <taxon>Myxococcia</taxon>
        <taxon>Myxococcales</taxon>
        <taxon>Cystobacterineae</taxon>
        <taxon>Myxococcaceae</taxon>
        <taxon>Pseudomyxococcus</taxon>
    </lineage>
</organism>
<evidence type="ECO:0000313" key="3">
    <source>
        <dbReference type="Proteomes" id="UP000009026"/>
    </source>
</evidence>
<dbReference type="RefSeq" id="WP_002640157.1">
    <property type="nucleotide sequence ID" value="NZ_CP012109.1"/>
</dbReference>
<dbReference type="STRING" id="1297742.A176_003299"/>
<dbReference type="eggNOG" id="ENOG502ZAJ4">
    <property type="taxonomic scope" value="Bacteria"/>
</dbReference>
<keyword evidence="1" id="KW-0812">Transmembrane</keyword>
<keyword evidence="1" id="KW-1133">Transmembrane helix</keyword>
<feature type="transmembrane region" description="Helical" evidence="1">
    <location>
        <begin position="255"/>
        <end position="279"/>
    </location>
</feature>
<feature type="transmembrane region" description="Helical" evidence="1">
    <location>
        <begin position="36"/>
        <end position="57"/>
    </location>
</feature>
<sequence length="383" mass="42288">MDLHATLADFSLVKGGLLFEAEQRLRRAPRHRYDPVLRALVVAVLAWLPLLLFSLVGGRHAVASLFDELQVHAQLLIALPVLIGAEPYIDGRLRFAARHFLHSNLVRADGLETFEADAHRAMRWRDSYVVEVLLLTLAYALTLIAPADAATRSWTLGPDGNGYSMAGWWNLLVSQPLFRFLALRWLWRGVVWSAFLLRVSRLPLTLVPTHPDMMAGLGFLPVAQASFSPVVFSLAVVVAAYTSRVEPQGLSANPVAYVIPLAVIAAGAVAMVFAPMGFFVPQLVRAKRRCSAGFSPLAARHSRQFEQKWFEGGPEKDLLGAPEMSSLADIGTAYTLARRMRLFPWDLLALQAVIGSALAPLLILLVMDRQFLAVLKFIHDGLR</sequence>
<dbReference type="PATRIC" id="fig|1297742.4.peg.3327"/>
<accession>A0A0H4XE79</accession>
<keyword evidence="3" id="KW-1185">Reference proteome</keyword>
<protein>
    <recommendedName>
        <fullName evidence="4">Transmembrane protein</fullName>
    </recommendedName>
</protein>